<dbReference type="EMBL" id="KX753679">
    <property type="protein sequence ID" value="ARS43341.1"/>
    <property type="molecule type" value="Genomic_DNA"/>
</dbReference>
<keyword evidence="6" id="KW-0614">Plasmid</keyword>
<keyword evidence="4 5" id="KW-0472">Membrane</keyword>
<evidence type="ECO:0000256" key="1">
    <source>
        <dbReference type="ARBA" id="ARBA00004141"/>
    </source>
</evidence>
<dbReference type="Pfam" id="PF04610">
    <property type="entry name" value="TrbL"/>
    <property type="match status" value="1"/>
</dbReference>
<evidence type="ECO:0000256" key="5">
    <source>
        <dbReference type="SAM" id="Phobius"/>
    </source>
</evidence>
<keyword evidence="3 5" id="KW-1133">Transmembrane helix</keyword>
<feature type="transmembrane region" description="Helical" evidence="5">
    <location>
        <begin position="231"/>
        <end position="253"/>
    </location>
</feature>
<dbReference type="GO" id="GO:0016020">
    <property type="term" value="C:membrane"/>
    <property type="evidence" value="ECO:0007669"/>
    <property type="project" value="UniProtKB-SubCell"/>
</dbReference>
<feature type="transmembrane region" description="Helical" evidence="5">
    <location>
        <begin position="65"/>
        <end position="89"/>
    </location>
</feature>
<evidence type="ECO:0000256" key="3">
    <source>
        <dbReference type="ARBA" id="ARBA00022989"/>
    </source>
</evidence>
<feature type="transmembrane region" description="Helical" evidence="5">
    <location>
        <begin position="136"/>
        <end position="159"/>
    </location>
</feature>
<sequence>MRFFETIDSFITDLLASVSQSMSSGFANSLYSIVGASLLLYYTLKGFAIFAGKMEAPAKELLYDFASKMIIISIMMNYGGYLDGALAIIDDLKTNLTGFTGNGIAGLMDDQLDLGTDIASQLFDLDKSEYVPAEGLVASGLAWIGIAFSLFVPFFIFIFTTITLKLLTVTAPIFVFCVLYNFLRNMFNNWLQLIFANILTVVFIGISLRMGMSFFGKNITSLLLQASELNLIRVGFEILGFGILMAFISYLSLTYASQLASVSVEGAAYSAGLRGIGGIFSSVKNAVQNTARFGMGASGAGYSRAPTAYKVGSAIHRTARAVANSVRNRAGKS</sequence>
<feature type="transmembrane region" description="Helical" evidence="5">
    <location>
        <begin position="189"/>
        <end position="210"/>
    </location>
</feature>
<gene>
    <name evidence="6" type="ORF">pRCADGH-2_009</name>
</gene>
<dbReference type="GO" id="GO:0030255">
    <property type="term" value="P:protein secretion by the type IV secretion system"/>
    <property type="evidence" value="ECO:0007669"/>
    <property type="project" value="InterPro"/>
</dbReference>
<keyword evidence="2 5" id="KW-0812">Transmembrane</keyword>
<accession>A0A1X9ZDJ4</accession>
<feature type="transmembrane region" description="Helical" evidence="5">
    <location>
        <begin position="166"/>
        <end position="183"/>
    </location>
</feature>
<dbReference type="InterPro" id="IPR007688">
    <property type="entry name" value="Conjugal_tfr_TrbL/VirB6"/>
</dbReference>
<comment type="subcellular location">
    <subcellularLocation>
        <location evidence="1">Membrane</location>
        <topology evidence="1">Multi-pass membrane protein</topology>
    </subcellularLocation>
</comment>
<evidence type="ECO:0000256" key="2">
    <source>
        <dbReference type="ARBA" id="ARBA00022692"/>
    </source>
</evidence>
<evidence type="ECO:0000256" key="4">
    <source>
        <dbReference type="ARBA" id="ARBA00023136"/>
    </source>
</evidence>
<dbReference type="RefSeq" id="WP_232088535.1">
    <property type="nucleotide sequence ID" value="NZ_JAPRGM010000010.1"/>
</dbReference>
<protein>
    <submittedName>
        <fullName evidence="6">Transport associated protein 6</fullName>
    </submittedName>
</protein>
<organism evidence="6">
    <name type="scientific">Pasteurella multocida</name>
    <dbReference type="NCBI Taxonomy" id="747"/>
    <lineage>
        <taxon>Bacteria</taxon>
        <taxon>Pseudomonadati</taxon>
        <taxon>Pseudomonadota</taxon>
        <taxon>Gammaproteobacteria</taxon>
        <taxon>Pasteurellales</taxon>
        <taxon>Pasteurellaceae</taxon>
        <taxon>Pasteurella</taxon>
    </lineage>
</organism>
<geneLocation type="plasmid" evidence="6">
    <name>pRCADGH-2</name>
</geneLocation>
<feature type="transmembrane region" description="Helical" evidence="5">
    <location>
        <begin position="25"/>
        <end position="44"/>
    </location>
</feature>
<proteinExistence type="predicted"/>
<dbReference type="AlphaFoldDB" id="A0A1X9ZDJ4"/>
<evidence type="ECO:0000313" key="6">
    <source>
        <dbReference type="EMBL" id="ARS43341.1"/>
    </source>
</evidence>
<name>A0A1X9ZDJ4_PASMD</name>
<reference evidence="6" key="1">
    <citation type="submission" date="2016-08" db="EMBL/GenBank/DDBJ databases">
        <title>Molecular Characterization of plasmids with Antimicrobial Resistant Genes and Type IV Secretion System in Duck Isolate of Pasteurella multocida.</title>
        <authorList>
            <person name="Zhu D.-K."/>
            <person name="Zhou W.-S."/>
            <person name="Wang M.-S."/>
            <person name="Cheng A.-C."/>
        </authorList>
    </citation>
    <scope>NUCLEOTIDE SEQUENCE</scope>
    <source>
        <strain evidence="6">RCAD0259</strain>
        <plasmid evidence="6">pRCADGH-2</plasmid>
    </source>
</reference>